<evidence type="ECO:0000256" key="2">
    <source>
        <dbReference type="ARBA" id="ARBA00007639"/>
    </source>
</evidence>
<dbReference type="Gene3D" id="3.40.50.2300">
    <property type="match status" value="2"/>
</dbReference>
<dbReference type="InterPro" id="IPR025997">
    <property type="entry name" value="SBP_2_dom"/>
</dbReference>
<feature type="signal peptide" evidence="5">
    <location>
        <begin position="1"/>
        <end position="29"/>
    </location>
</feature>
<feature type="chain" id="PRO_5039639812" evidence="5">
    <location>
        <begin position="30"/>
        <end position="405"/>
    </location>
</feature>
<comment type="subcellular location">
    <subcellularLocation>
        <location evidence="1">Cell envelope</location>
    </subcellularLocation>
</comment>
<dbReference type="Proteomes" id="UP000184428">
    <property type="component" value="Unassembled WGS sequence"/>
</dbReference>
<dbReference type="OrthoDB" id="7322203at2"/>
<accession>A0A1M7UUD5</accession>
<evidence type="ECO:0000313" key="7">
    <source>
        <dbReference type="EMBL" id="SHN86558.1"/>
    </source>
</evidence>
<organism evidence="7 8">
    <name type="scientific">Geodermatophilus obscurus</name>
    <dbReference type="NCBI Taxonomy" id="1861"/>
    <lineage>
        <taxon>Bacteria</taxon>
        <taxon>Bacillati</taxon>
        <taxon>Actinomycetota</taxon>
        <taxon>Actinomycetes</taxon>
        <taxon>Geodermatophilales</taxon>
        <taxon>Geodermatophilaceae</taxon>
        <taxon>Geodermatophilus</taxon>
    </lineage>
</organism>
<dbReference type="PANTHER" id="PTHR46847:SF1">
    <property type="entry name" value="D-ALLOSE-BINDING PERIPLASMIC PROTEIN-RELATED"/>
    <property type="match status" value="1"/>
</dbReference>
<feature type="domain" description="Periplasmic binding protein" evidence="6">
    <location>
        <begin position="107"/>
        <end position="358"/>
    </location>
</feature>
<proteinExistence type="inferred from homology"/>
<dbReference type="InterPro" id="IPR028082">
    <property type="entry name" value="Peripla_BP_I"/>
</dbReference>
<evidence type="ECO:0000313" key="8">
    <source>
        <dbReference type="Proteomes" id="UP000184428"/>
    </source>
</evidence>
<dbReference type="SUPFAM" id="SSF53822">
    <property type="entry name" value="Periplasmic binding protein-like I"/>
    <property type="match status" value="1"/>
</dbReference>
<dbReference type="PANTHER" id="PTHR46847">
    <property type="entry name" value="D-ALLOSE-BINDING PERIPLASMIC PROTEIN-RELATED"/>
    <property type="match status" value="1"/>
</dbReference>
<feature type="compositionally biased region" description="Gly residues" evidence="4">
    <location>
        <begin position="38"/>
        <end position="50"/>
    </location>
</feature>
<gene>
    <name evidence="7" type="ORF">SAMN05660350_03955</name>
</gene>
<feature type="compositionally biased region" description="Low complexity" evidence="4">
    <location>
        <begin position="51"/>
        <end position="60"/>
    </location>
</feature>
<evidence type="ECO:0000256" key="4">
    <source>
        <dbReference type="SAM" id="MobiDB-lite"/>
    </source>
</evidence>
<dbReference type="RefSeq" id="WP_072920378.1">
    <property type="nucleotide sequence ID" value="NZ_FRDM01000030.1"/>
</dbReference>
<evidence type="ECO:0000259" key="6">
    <source>
        <dbReference type="Pfam" id="PF13407"/>
    </source>
</evidence>
<dbReference type="AlphaFoldDB" id="A0A1M7UUD5"/>
<evidence type="ECO:0000256" key="3">
    <source>
        <dbReference type="ARBA" id="ARBA00022729"/>
    </source>
</evidence>
<dbReference type="Pfam" id="PF13407">
    <property type="entry name" value="Peripla_BP_4"/>
    <property type="match status" value="1"/>
</dbReference>
<keyword evidence="3 5" id="KW-0732">Signal</keyword>
<evidence type="ECO:0000256" key="1">
    <source>
        <dbReference type="ARBA" id="ARBA00004196"/>
    </source>
</evidence>
<dbReference type="GO" id="GO:0030246">
    <property type="term" value="F:carbohydrate binding"/>
    <property type="evidence" value="ECO:0007669"/>
    <property type="project" value="UniProtKB-ARBA"/>
</dbReference>
<dbReference type="PROSITE" id="PS51257">
    <property type="entry name" value="PROKAR_LIPOPROTEIN"/>
    <property type="match status" value="1"/>
</dbReference>
<sequence>MRIHSSTSRRSRPLRLPLAIGLTAVLVTACGTEQEGATAGGGGGGGGGASGEECANAEEAQASYEQAWTETAQQLGLENLEPTEEQVCEVDTAPWAAEPKNGETYRIAFAAQGPTNSWGLTNEEAFRQRAEEVGVEVLYASANGDATAQVDNIQQLASQDPDALVVVPMGDGITGQVQAAAGQGIPVVLCAGRLSDSSSVVSTVTRQYELLGSAYAEWLVQQLGGEGQVAVLSGLAGVPTAEYQKAAALEVFAEHPGIEVVTEQYTEWSPTVAKQVAANLVTQYPDLDGIWSDSGYGDLGVVQAYQEAGRPVPPVTGDAINAFLKAVQGTDVRFALSSFPPEQSMQCLDTAMAALAGEPVLDKVYINSPSFTHEQIDEYVRPECTDNLFVPSALPDEQLRELGLC</sequence>
<feature type="region of interest" description="Disordered" evidence="4">
    <location>
        <begin position="36"/>
        <end position="60"/>
    </location>
</feature>
<comment type="similarity">
    <text evidence="2">Belongs to the bacterial solute-binding protein 2 family.</text>
</comment>
<dbReference type="GO" id="GO:0030313">
    <property type="term" value="C:cell envelope"/>
    <property type="evidence" value="ECO:0007669"/>
    <property type="project" value="UniProtKB-SubCell"/>
</dbReference>
<dbReference type="EMBL" id="FRDM01000030">
    <property type="protein sequence ID" value="SHN86558.1"/>
    <property type="molecule type" value="Genomic_DNA"/>
</dbReference>
<evidence type="ECO:0000256" key="5">
    <source>
        <dbReference type="SAM" id="SignalP"/>
    </source>
</evidence>
<reference evidence="7 8" key="1">
    <citation type="submission" date="2016-12" db="EMBL/GenBank/DDBJ databases">
        <authorList>
            <person name="Song W.-J."/>
            <person name="Kurnit D.M."/>
        </authorList>
    </citation>
    <scope>NUCLEOTIDE SEQUENCE [LARGE SCALE GENOMIC DNA]</scope>
    <source>
        <strain evidence="7 8">DSM 43162</strain>
    </source>
</reference>
<protein>
    <submittedName>
        <fullName evidence="7">Ribose transport system substrate-binding protein</fullName>
    </submittedName>
</protein>
<name>A0A1M7UUD5_9ACTN</name>